<protein>
    <submittedName>
        <fullName evidence="1">Uncharacterized protein</fullName>
    </submittedName>
</protein>
<reference evidence="1" key="2">
    <citation type="journal article" date="2015" name="Fish Shellfish Immunol.">
        <title>Early steps in the European eel (Anguilla anguilla)-Vibrio vulnificus interaction in the gills: Role of the RtxA13 toxin.</title>
        <authorList>
            <person name="Callol A."/>
            <person name="Pajuelo D."/>
            <person name="Ebbesson L."/>
            <person name="Teles M."/>
            <person name="MacKenzie S."/>
            <person name="Amaro C."/>
        </authorList>
    </citation>
    <scope>NUCLEOTIDE SEQUENCE</scope>
</reference>
<dbReference type="EMBL" id="GBXM01095967">
    <property type="protein sequence ID" value="JAH12610.1"/>
    <property type="molecule type" value="Transcribed_RNA"/>
</dbReference>
<reference evidence="1" key="1">
    <citation type="submission" date="2014-11" db="EMBL/GenBank/DDBJ databases">
        <authorList>
            <person name="Amaro Gonzalez C."/>
        </authorList>
    </citation>
    <scope>NUCLEOTIDE SEQUENCE</scope>
</reference>
<name>A0A0E9Q8D4_ANGAN</name>
<proteinExistence type="predicted"/>
<evidence type="ECO:0000313" key="1">
    <source>
        <dbReference type="EMBL" id="JAH12610.1"/>
    </source>
</evidence>
<accession>A0A0E9Q8D4</accession>
<dbReference type="AlphaFoldDB" id="A0A0E9Q8D4"/>
<organism evidence="1">
    <name type="scientific">Anguilla anguilla</name>
    <name type="common">European freshwater eel</name>
    <name type="synonym">Muraena anguilla</name>
    <dbReference type="NCBI Taxonomy" id="7936"/>
    <lineage>
        <taxon>Eukaryota</taxon>
        <taxon>Metazoa</taxon>
        <taxon>Chordata</taxon>
        <taxon>Craniata</taxon>
        <taxon>Vertebrata</taxon>
        <taxon>Euteleostomi</taxon>
        <taxon>Actinopterygii</taxon>
        <taxon>Neopterygii</taxon>
        <taxon>Teleostei</taxon>
        <taxon>Anguilliformes</taxon>
        <taxon>Anguillidae</taxon>
        <taxon>Anguilla</taxon>
    </lineage>
</organism>
<sequence>MLVLLFCRGGGGIGFWGSNCYCLLVIDYK</sequence>